<dbReference type="AlphaFoldDB" id="A0A9W8LDK0"/>
<name>A0A9W8LDK0_9FUNG</name>
<dbReference type="SUPFAM" id="SSF82109">
    <property type="entry name" value="MIR domain"/>
    <property type="match status" value="1"/>
</dbReference>
<feature type="domain" description="Protein O-mannosyl-transferase C-terminal four TM" evidence="2">
    <location>
        <begin position="185"/>
        <end position="297"/>
    </location>
</feature>
<dbReference type="PANTHER" id="PTHR10050:SF46">
    <property type="entry name" value="PROTEIN O-MANNOSYL-TRANSFERASE 2"/>
    <property type="match status" value="1"/>
</dbReference>
<comment type="subcellular location">
    <subcellularLocation>
        <location evidence="1">Endoplasmic reticulum membrane</location>
        <topology evidence="1">Multi-pass membrane protein</topology>
    </subcellularLocation>
</comment>
<keyword evidence="1" id="KW-1133">Transmembrane helix</keyword>
<accession>A0A9W8LDK0</accession>
<comment type="catalytic activity">
    <reaction evidence="1">
        <text>a di-trans,poly-cis-dolichyl beta-D-mannosyl phosphate + L-seryl-[protein] = 3-O-(alpha-D-mannosyl)-L-seryl-[protein] + a di-trans,poly-cis-dolichyl phosphate + H(+)</text>
        <dbReference type="Rhea" id="RHEA:17377"/>
        <dbReference type="Rhea" id="RHEA-COMP:9863"/>
        <dbReference type="Rhea" id="RHEA-COMP:13546"/>
        <dbReference type="Rhea" id="RHEA-COMP:19498"/>
        <dbReference type="Rhea" id="RHEA-COMP:19501"/>
        <dbReference type="ChEBI" id="CHEBI:15378"/>
        <dbReference type="ChEBI" id="CHEBI:29999"/>
        <dbReference type="ChEBI" id="CHEBI:57683"/>
        <dbReference type="ChEBI" id="CHEBI:58211"/>
        <dbReference type="ChEBI" id="CHEBI:137321"/>
        <dbReference type="EC" id="2.4.1.109"/>
    </reaction>
</comment>
<comment type="catalytic activity">
    <reaction evidence="1">
        <text>a di-trans,poly-cis-dolichyl beta-D-mannosyl phosphate + L-threonyl-[protein] = 3-O-(alpha-D-mannosyl)-L-threonyl-[protein] + a di-trans,poly-cis-dolichyl phosphate + H(+)</text>
        <dbReference type="Rhea" id="RHEA:53396"/>
        <dbReference type="Rhea" id="RHEA-COMP:11060"/>
        <dbReference type="Rhea" id="RHEA-COMP:13547"/>
        <dbReference type="Rhea" id="RHEA-COMP:19498"/>
        <dbReference type="Rhea" id="RHEA-COMP:19501"/>
        <dbReference type="ChEBI" id="CHEBI:15378"/>
        <dbReference type="ChEBI" id="CHEBI:30013"/>
        <dbReference type="ChEBI" id="CHEBI:57683"/>
        <dbReference type="ChEBI" id="CHEBI:58211"/>
        <dbReference type="ChEBI" id="CHEBI:137323"/>
        <dbReference type="EC" id="2.4.1.109"/>
    </reaction>
</comment>
<dbReference type="GO" id="GO:0004169">
    <property type="term" value="F:dolichyl-phosphate-mannose-protein mannosyltransferase activity"/>
    <property type="evidence" value="ECO:0007669"/>
    <property type="project" value="UniProtKB-UniRule"/>
</dbReference>
<dbReference type="EMBL" id="JANBUH010000017">
    <property type="protein sequence ID" value="KAJ2756731.1"/>
    <property type="molecule type" value="Genomic_DNA"/>
</dbReference>
<keyword evidence="1" id="KW-0812">Transmembrane</keyword>
<proteinExistence type="inferred from homology"/>
<dbReference type="GO" id="GO:0005789">
    <property type="term" value="C:endoplasmic reticulum membrane"/>
    <property type="evidence" value="ECO:0007669"/>
    <property type="project" value="UniProtKB-SubCell"/>
</dbReference>
<dbReference type="PANTHER" id="PTHR10050">
    <property type="entry name" value="DOLICHYL-PHOSPHATE-MANNOSE--PROTEIN MANNOSYLTRANSFERASE"/>
    <property type="match status" value="1"/>
</dbReference>
<evidence type="ECO:0000313" key="3">
    <source>
        <dbReference type="EMBL" id="KAJ2756731.1"/>
    </source>
</evidence>
<dbReference type="Gene3D" id="2.80.10.50">
    <property type="match status" value="1"/>
</dbReference>
<organism evidence="3 4">
    <name type="scientific">Coemansia pectinata</name>
    <dbReference type="NCBI Taxonomy" id="1052879"/>
    <lineage>
        <taxon>Eukaryota</taxon>
        <taxon>Fungi</taxon>
        <taxon>Fungi incertae sedis</taxon>
        <taxon>Zoopagomycota</taxon>
        <taxon>Kickxellomycotina</taxon>
        <taxon>Kickxellomycetes</taxon>
        <taxon>Kickxellales</taxon>
        <taxon>Kickxellaceae</taxon>
        <taxon>Coemansia</taxon>
    </lineage>
</organism>
<comment type="caution">
    <text evidence="1">Lacks conserved residue(s) required for the propagation of feature annotation.</text>
</comment>
<comment type="similarity">
    <text evidence="1">Belongs to the glycosyltransferase 39 family.</text>
</comment>
<dbReference type="InterPro" id="IPR032421">
    <property type="entry name" value="PMT_4TMC"/>
</dbReference>
<dbReference type="EC" id="2.4.1.109" evidence="1"/>
<gene>
    <name evidence="3" type="primary">PMT2_2</name>
    <name evidence="3" type="ORF">GGI19_000609</name>
</gene>
<keyword evidence="1 3" id="KW-0328">Glycosyltransferase</keyword>
<keyword evidence="1 3" id="KW-0808">Transferase</keyword>
<dbReference type="OrthoDB" id="292747at2759"/>
<keyword evidence="1" id="KW-0472">Membrane</keyword>
<keyword evidence="4" id="KW-1185">Reference proteome</keyword>
<comment type="pathway">
    <text evidence="1">Protein modification; protein glycosylation.</text>
</comment>
<protein>
    <recommendedName>
        <fullName evidence="1">Dolichyl-phosphate-mannose--protein mannosyltransferase</fullName>
        <ecNumber evidence="1">2.4.1.109</ecNumber>
    </recommendedName>
</protein>
<comment type="function">
    <text evidence="1">Transfers mannose from Dol-P-mannose to Ser or Thr residues on proteins.</text>
</comment>
<evidence type="ECO:0000313" key="4">
    <source>
        <dbReference type="Proteomes" id="UP001140011"/>
    </source>
</evidence>
<dbReference type="Pfam" id="PF16192">
    <property type="entry name" value="PMT_4TMC"/>
    <property type="match status" value="1"/>
</dbReference>
<comment type="caution">
    <text evidence="3">The sequence shown here is derived from an EMBL/GenBank/DDBJ whole genome shotgun (WGS) entry which is preliminary data.</text>
</comment>
<sequence length="305" mass="35308">MFYVHFSLLRNRGTGDYKMPSQFQALQRNSVVAHQPHDVAYGSLITLRSNLPGFGLVYVNETFNFPGGDQECIAVGIGGKQKHNWWNLVSTNLTLENSTSPVKHIMDGDFVRFLHEGTGRWLRTGVHKPYHLGWGRRMFADGNDTSSSLLDLWRVQIESEDSPMPKGQLYAVTTSFRLVADPDHHKHIESDPWSWPFLLYPMRLVSWADDSIKCYEVGNLPLWWASTLCCLVYPLQMGYWHSGELKKFWDASKLLWGGWALHYLPFFAMARVTYIHHYLLALYFALLLLAFEIQCVARWYMLKLL</sequence>
<evidence type="ECO:0000256" key="1">
    <source>
        <dbReference type="RuleBase" id="RU367007"/>
    </source>
</evidence>
<feature type="transmembrane region" description="Helical" evidence="1">
    <location>
        <begin position="280"/>
        <end position="301"/>
    </location>
</feature>
<evidence type="ECO:0000259" key="2">
    <source>
        <dbReference type="Pfam" id="PF16192"/>
    </source>
</evidence>
<keyword evidence="1" id="KW-0256">Endoplasmic reticulum</keyword>
<dbReference type="InterPro" id="IPR027005">
    <property type="entry name" value="PMT-like"/>
</dbReference>
<dbReference type="InterPro" id="IPR036300">
    <property type="entry name" value="MIR_dom_sf"/>
</dbReference>
<dbReference type="Proteomes" id="UP001140011">
    <property type="component" value="Unassembled WGS sequence"/>
</dbReference>
<reference evidence="3" key="1">
    <citation type="submission" date="2022-07" db="EMBL/GenBank/DDBJ databases">
        <title>Phylogenomic reconstructions and comparative analyses of Kickxellomycotina fungi.</title>
        <authorList>
            <person name="Reynolds N.K."/>
            <person name="Stajich J.E."/>
            <person name="Barry K."/>
            <person name="Grigoriev I.V."/>
            <person name="Crous P."/>
            <person name="Smith M.E."/>
        </authorList>
    </citation>
    <scope>NUCLEOTIDE SEQUENCE</scope>
    <source>
        <strain evidence="3">BCRC 34297</strain>
    </source>
</reference>